<evidence type="ECO:0000313" key="1">
    <source>
        <dbReference type="EMBL" id="KKN44276.1"/>
    </source>
</evidence>
<name>A0A0F9T5T8_9ZZZZ</name>
<dbReference type="AlphaFoldDB" id="A0A0F9T5T8"/>
<accession>A0A0F9T5T8</accession>
<reference evidence="1" key="1">
    <citation type="journal article" date="2015" name="Nature">
        <title>Complex archaea that bridge the gap between prokaryotes and eukaryotes.</title>
        <authorList>
            <person name="Spang A."/>
            <person name="Saw J.H."/>
            <person name="Jorgensen S.L."/>
            <person name="Zaremba-Niedzwiedzka K."/>
            <person name="Martijn J."/>
            <person name="Lind A.E."/>
            <person name="van Eijk R."/>
            <person name="Schleper C."/>
            <person name="Guy L."/>
            <person name="Ettema T.J."/>
        </authorList>
    </citation>
    <scope>NUCLEOTIDE SEQUENCE</scope>
</reference>
<dbReference type="EMBL" id="LAZR01001459">
    <property type="protein sequence ID" value="KKN44276.1"/>
    <property type="molecule type" value="Genomic_DNA"/>
</dbReference>
<protein>
    <submittedName>
        <fullName evidence="1">Uncharacterized protein</fullName>
    </submittedName>
</protein>
<organism evidence="1">
    <name type="scientific">marine sediment metagenome</name>
    <dbReference type="NCBI Taxonomy" id="412755"/>
    <lineage>
        <taxon>unclassified sequences</taxon>
        <taxon>metagenomes</taxon>
        <taxon>ecological metagenomes</taxon>
    </lineage>
</organism>
<sequence length="69" mass="8315">MNKFKQITNLKFKLDEFHPILSAEVREWLCVNNINYEYIFYRGMAAVYDGGNLYLENEEDAMAFKLRWV</sequence>
<gene>
    <name evidence="1" type="ORF">LCGC14_0694810</name>
</gene>
<comment type="caution">
    <text evidence="1">The sequence shown here is derived from an EMBL/GenBank/DDBJ whole genome shotgun (WGS) entry which is preliminary data.</text>
</comment>
<proteinExistence type="predicted"/>